<accession>A0A921LTP9</accession>
<evidence type="ECO:0000313" key="4">
    <source>
        <dbReference type="Proteomes" id="UP000753256"/>
    </source>
</evidence>
<feature type="domain" description="AAA+ ATPase" evidence="2">
    <location>
        <begin position="207"/>
        <end position="389"/>
    </location>
</feature>
<dbReference type="SUPFAM" id="SSF52540">
    <property type="entry name" value="P-loop containing nucleoside triphosphate hydrolases"/>
    <property type="match status" value="1"/>
</dbReference>
<evidence type="ECO:0000313" key="3">
    <source>
        <dbReference type="EMBL" id="HJG37052.1"/>
    </source>
</evidence>
<dbReference type="InterPro" id="IPR004482">
    <property type="entry name" value="Mg_chelat-rel"/>
</dbReference>
<name>A0A921LTP9_9ACTN</name>
<dbReference type="PANTHER" id="PTHR32039">
    <property type="entry name" value="MAGNESIUM-CHELATASE SUBUNIT CHLI"/>
    <property type="match status" value="1"/>
</dbReference>
<dbReference type="Gene3D" id="3.40.50.300">
    <property type="entry name" value="P-loop containing nucleotide triphosphate hydrolases"/>
    <property type="match status" value="1"/>
</dbReference>
<dbReference type="InterPro" id="IPR020568">
    <property type="entry name" value="Ribosomal_Su5_D2-typ_SF"/>
</dbReference>
<dbReference type="RefSeq" id="WP_273189560.1">
    <property type="nucleotide sequence ID" value="NZ_DYUZ01000016.1"/>
</dbReference>
<reference evidence="3" key="1">
    <citation type="journal article" date="2021" name="PeerJ">
        <title>Extensive microbial diversity within the chicken gut microbiome revealed by metagenomics and culture.</title>
        <authorList>
            <person name="Gilroy R."/>
            <person name="Ravi A."/>
            <person name="Getino M."/>
            <person name="Pursley I."/>
            <person name="Horton D.L."/>
            <person name="Alikhan N.F."/>
            <person name="Baker D."/>
            <person name="Gharbi K."/>
            <person name="Hall N."/>
            <person name="Watson M."/>
            <person name="Adriaenssens E.M."/>
            <person name="Foster-Nyarko E."/>
            <person name="Jarju S."/>
            <person name="Secka A."/>
            <person name="Antonio M."/>
            <person name="Oren A."/>
            <person name="Chaudhuri R.R."/>
            <person name="La Ragione R."/>
            <person name="Hildebrand F."/>
            <person name="Pallen M.J."/>
        </authorList>
    </citation>
    <scope>NUCLEOTIDE SEQUENCE</scope>
    <source>
        <strain evidence="3">ChiHjej13B12-9602</strain>
    </source>
</reference>
<organism evidence="3 4">
    <name type="scientific">Enorma phocaeensis</name>
    <dbReference type="NCBI Taxonomy" id="1871019"/>
    <lineage>
        <taxon>Bacteria</taxon>
        <taxon>Bacillati</taxon>
        <taxon>Actinomycetota</taxon>
        <taxon>Coriobacteriia</taxon>
        <taxon>Coriobacteriales</taxon>
        <taxon>Coriobacteriaceae</taxon>
        <taxon>Enorma</taxon>
    </lineage>
</organism>
<dbReference type="Proteomes" id="UP000753256">
    <property type="component" value="Unassembled WGS sequence"/>
</dbReference>
<sequence length="502" mass="53443">MGAVFAVHAACIRGVEAVPITVEVSMSQGLPGITILGMADMSVRESRGRVRSALRSAGFDIPRRNIVVNLAPSDMRKSGSSLDLPIAVAILAVSGQIPLNGLDDCLFIGELALNGQISPVTGEVAYQLLARDEHLVLVGPAGGQHVPVAGIQHHCLHDLSRLALGIERAVNDLPAYTVEMKSLPQLDFGDVVGQETAKRGVAIAAVGELGMLMIGAPGSGKTMLAQRMTSILPPLDPEEQQEALRIHSVIGEPIDALLAGIRPYRNPHHSVSSAGLLGGGRPVRPGEISLAHGGVLFLDELGEFPPTVLQALRQPLEEGCVRIVRVEGMFCFPARFQLLGASNPCPCGYLGDHSIPCTCSASAIERYRARLAGPLIDRIDIIVDVARPDPSLVIQGAEGLTTDELRQIVLCGREFRDWRRSRQGIHEGGPDGSNRLAAIKAANIDEGAERVLLGLARRGNLTGRGVSRICRIARTIADIDESERVTESHVLEAGVFQGRRPA</sequence>
<reference evidence="3" key="2">
    <citation type="submission" date="2021-09" db="EMBL/GenBank/DDBJ databases">
        <authorList>
            <person name="Gilroy R."/>
        </authorList>
    </citation>
    <scope>NUCLEOTIDE SEQUENCE</scope>
    <source>
        <strain evidence="3">ChiHjej13B12-9602</strain>
    </source>
</reference>
<dbReference type="InterPro" id="IPR014721">
    <property type="entry name" value="Ribsml_uS5_D2-typ_fold_subgr"/>
</dbReference>
<dbReference type="InterPro" id="IPR027417">
    <property type="entry name" value="P-loop_NTPase"/>
</dbReference>
<protein>
    <submittedName>
        <fullName evidence="3">YifB family Mg chelatase-like AAA ATPase</fullName>
    </submittedName>
</protein>
<gene>
    <name evidence="3" type="ORF">K8V70_04195</name>
</gene>
<dbReference type="Gene3D" id="3.30.230.10">
    <property type="match status" value="1"/>
</dbReference>
<dbReference type="SMART" id="SM00382">
    <property type="entry name" value="AAA"/>
    <property type="match status" value="1"/>
</dbReference>
<dbReference type="EMBL" id="DYUZ01000016">
    <property type="protein sequence ID" value="HJG37052.1"/>
    <property type="molecule type" value="Genomic_DNA"/>
</dbReference>
<comment type="caution">
    <text evidence="3">The sequence shown here is derived from an EMBL/GenBank/DDBJ whole genome shotgun (WGS) entry which is preliminary data.</text>
</comment>
<dbReference type="SUPFAM" id="SSF54211">
    <property type="entry name" value="Ribosomal protein S5 domain 2-like"/>
    <property type="match status" value="1"/>
</dbReference>
<dbReference type="Pfam" id="PF01078">
    <property type="entry name" value="Mg_chelatase"/>
    <property type="match status" value="1"/>
</dbReference>
<dbReference type="InterPro" id="IPR000523">
    <property type="entry name" value="Mg_chelatse_chII-like_cat_dom"/>
</dbReference>
<comment type="similarity">
    <text evidence="1">Belongs to the Mg-chelatase subunits D/I family. ComM subfamily.</text>
</comment>
<dbReference type="AlphaFoldDB" id="A0A921LTP9"/>
<dbReference type="Pfam" id="PF13335">
    <property type="entry name" value="Mg_chelatase_C"/>
    <property type="match status" value="1"/>
</dbReference>
<dbReference type="PANTHER" id="PTHR32039:SF7">
    <property type="entry name" value="COMPETENCE PROTEIN COMM"/>
    <property type="match status" value="1"/>
</dbReference>
<evidence type="ECO:0000256" key="1">
    <source>
        <dbReference type="ARBA" id="ARBA00006354"/>
    </source>
</evidence>
<dbReference type="NCBIfam" id="TIGR00368">
    <property type="entry name" value="YifB family Mg chelatase-like AAA ATPase"/>
    <property type="match status" value="1"/>
</dbReference>
<dbReference type="GO" id="GO:0005524">
    <property type="term" value="F:ATP binding"/>
    <property type="evidence" value="ECO:0007669"/>
    <property type="project" value="InterPro"/>
</dbReference>
<evidence type="ECO:0000259" key="2">
    <source>
        <dbReference type="SMART" id="SM00382"/>
    </source>
</evidence>
<dbReference type="Pfam" id="PF13541">
    <property type="entry name" value="ChlI"/>
    <property type="match status" value="1"/>
</dbReference>
<dbReference type="InterPro" id="IPR003593">
    <property type="entry name" value="AAA+_ATPase"/>
</dbReference>
<dbReference type="InterPro" id="IPR025158">
    <property type="entry name" value="Mg_chelat-rel_C"/>
</dbReference>
<proteinExistence type="inferred from homology"/>
<dbReference type="InterPro" id="IPR045006">
    <property type="entry name" value="CHLI-like"/>
</dbReference>